<dbReference type="Proteomes" id="UP000239576">
    <property type="component" value="Unassembled WGS sequence"/>
</dbReference>
<dbReference type="AlphaFoldDB" id="A0A2T1DVX6"/>
<dbReference type="Pfam" id="PF02814">
    <property type="entry name" value="UreE_N"/>
    <property type="match status" value="1"/>
</dbReference>
<comment type="function">
    <text evidence="5">Involved in urease metallocenter assembly. Binds nickel. Probably functions as a nickel donor during metallocenter assembly.</text>
</comment>
<dbReference type="GO" id="GO:0006457">
    <property type="term" value="P:protein folding"/>
    <property type="evidence" value="ECO:0007669"/>
    <property type="project" value="InterPro"/>
</dbReference>
<keyword evidence="8" id="KW-1185">Reference proteome</keyword>
<dbReference type="InterPro" id="IPR007864">
    <property type="entry name" value="UreE_C_dom"/>
</dbReference>
<reference evidence="8" key="1">
    <citation type="submission" date="2018-02" db="EMBL/GenBank/DDBJ databases">
        <authorList>
            <person name="Moore K."/>
            <person name="Momper L."/>
        </authorList>
    </citation>
    <scope>NUCLEOTIDE SEQUENCE [LARGE SCALE GENOMIC DNA]</scope>
    <source>
        <strain evidence="8">ULC18</strain>
    </source>
</reference>
<keyword evidence="3 5" id="KW-0533">Nickel</keyword>
<dbReference type="OrthoDB" id="5421304at2"/>
<feature type="domain" description="UreE urease accessory N-terminal" evidence="6">
    <location>
        <begin position="1"/>
        <end position="66"/>
    </location>
</feature>
<dbReference type="InterPro" id="IPR004029">
    <property type="entry name" value="UreE_N"/>
</dbReference>
<keyword evidence="2 5" id="KW-0963">Cytoplasm</keyword>
<dbReference type="SMART" id="SM00988">
    <property type="entry name" value="UreE_N"/>
    <property type="match status" value="1"/>
</dbReference>
<protein>
    <recommendedName>
        <fullName evidence="5">Urease accessory protein UreE</fullName>
    </recommendedName>
</protein>
<gene>
    <name evidence="5" type="primary">ureE</name>
    <name evidence="7" type="ORF">C7B82_26160</name>
</gene>
<comment type="subcellular location">
    <subcellularLocation>
        <location evidence="1 5">Cytoplasm</location>
    </subcellularLocation>
</comment>
<keyword evidence="4 5" id="KW-0143">Chaperone</keyword>
<reference evidence="7 8" key="2">
    <citation type="submission" date="2018-03" db="EMBL/GenBank/DDBJ databases">
        <title>The ancient ancestry and fast evolution of plastids.</title>
        <authorList>
            <person name="Moore K.R."/>
            <person name="Magnabosco C."/>
            <person name="Momper L."/>
            <person name="Gold D.A."/>
            <person name="Bosak T."/>
            <person name="Fournier G.P."/>
        </authorList>
    </citation>
    <scope>NUCLEOTIDE SEQUENCE [LARGE SCALE GENOMIC DNA]</scope>
    <source>
        <strain evidence="7 8">ULC18</strain>
    </source>
</reference>
<dbReference type="InterPro" id="IPR012406">
    <property type="entry name" value="UreE"/>
</dbReference>
<dbReference type="InterPro" id="IPR036118">
    <property type="entry name" value="UreE_N_sf"/>
</dbReference>
<dbReference type="Gene3D" id="2.60.260.20">
    <property type="entry name" value="Urease metallochaperone UreE, N-terminal domain"/>
    <property type="match status" value="1"/>
</dbReference>
<evidence type="ECO:0000313" key="8">
    <source>
        <dbReference type="Proteomes" id="UP000239576"/>
    </source>
</evidence>
<evidence type="ECO:0000256" key="1">
    <source>
        <dbReference type="ARBA" id="ARBA00004496"/>
    </source>
</evidence>
<dbReference type="Pfam" id="PF05194">
    <property type="entry name" value="UreE_C"/>
    <property type="match status" value="1"/>
</dbReference>
<dbReference type="Gene3D" id="3.30.70.790">
    <property type="entry name" value="UreE, C-terminal domain"/>
    <property type="match status" value="1"/>
</dbReference>
<dbReference type="GO" id="GO:0005737">
    <property type="term" value="C:cytoplasm"/>
    <property type="evidence" value="ECO:0007669"/>
    <property type="project" value="UniProtKB-SubCell"/>
</dbReference>
<dbReference type="GO" id="GO:0019627">
    <property type="term" value="P:urea metabolic process"/>
    <property type="evidence" value="ECO:0007669"/>
    <property type="project" value="InterPro"/>
</dbReference>
<evidence type="ECO:0000256" key="2">
    <source>
        <dbReference type="ARBA" id="ARBA00022490"/>
    </source>
</evidence>
<dbReference type="EMBL" id="PVWK01000142">
    <property type="protein sequence ID" value="PSB24663.1"/>
    <property type="molecule type" value="Genomic_DNA"/>
</dbReference>
<evidence type="ECO:0000256" key="3">
    <source>
        <dbReference type="ARBA" id="ARBA00022596"/>
    </source>
</evidence>
<comment type="caution">
    <text evidence="7">The sequence shown here is derived from an EMBL/GenBank/DDBJ whole genome shotgun (WGS) entry which is preliminary data.</text>
</comment>
<evidence type="ECO:0000256" key="4">
    <source>
        <dbReference type="ARBA" id="ARBA00023186"/>
    </source>
</evidence>
<sequence>MTTLTQRLTAASETTAALTLALTADERTRSRHHFGSTEGQPVYLQLPRGTVLRDGDLLQSEEGLVVRVLAKPEPVLTVRAEAALQLLQAVYHLGNRHVPLEIQPTYLRLSPDPVLRDMLEHRGLQVVEEVQPFQPETGAYGHSH</sequence>
<dbReference type="PIRSF" id="PIRSF036402">
    <property type="entry name" value="Ureas_acces_UreE"/>
    <property type="match status" value="1"/>
</dbReference>
<dbReference type="HAMAP" id="MF_00822">
    <property type="entry name" value="UreE"/>
    <property type="match status" value="1"/>
</dbReference>
<dbReference type="SUPFAM" id="SSF69287">
    <property type="entry name" value="Urease metallochaperone UreE, N-terminal domain"/>
    <property type="match status" value="1"/>
</dbReference>
<dbReference type="GO" id="GO:0065003">
    <property type="term" value="P:protein-containing complex assembly"/>
    <property type="evidence" value="ECO:0007669"/>
    <property type="project" value="InterPro"/>
</dbReference>
<evidence type="ECO:0000256" key="5">
    <source>
        <dbReference type="HAMAP-Rule" id="MF_00822"/>
    </source>
</evidence>
<comment type="similarity">
    <text evidence="5">Belongs to the UreE family.</text>
</comment>
<proteinExistence type="inferred from homology"/>
<evidence type="ECO:0000313" key="7">
    <source>
        <dbReference type="EMBL" id="PSB24663.1"/>
    </source>
</evidence>
<dbReference type="GO" id="GO:0051082">
    <property type="term" value="F:unfolded protein binding"/>
    <property type="evidence" value="ECO:0007669"/>
    <property type="project" value="UniProtKB-UniRule"/>
</dbReference>
<dbReference type="CDD" id="cd00571">
    <property type="entry name" value="UreE"/>
    <property type="match status" value="1"/>
</dbReference>
<organism evidence="7 8">
    <name type="scientific">Stenomitos frigidus ULC18</name>
    <dbReference type="NCBI Taxonomy" id="2107698"/>
    <lineage>
        <taxon>Bacteria</taxon>
        <taxon>Bacillati</taxon>
        <taxon>Cyanobacteriota</taxon>
        <taxon>Cyanophyceae</taxon>
        <taxon>Leptolyngbyales</taxon>
        <taxon>Leptolyngbyaceae</taxon>
        <taxon>Stenomitos</taxon>
    </lineage>
</organism>
<evidence type="ECO:0000259" key="6">
    <source>
        <dbReference type="SMART" id="SM00988"/>
    </source>
</evidence>
<dbReference type="GO" id="GO:0016151">
    <property type="term" value="F:nickel cation binding"/>
    <property type="evidence" value="ECO:0007669"/>
    <property type="project" value="UniProtKB-UniRule"/>
</dbReference>
<dbReference type="NCBIfam" id="NF009751">
    <property type="entry name" value="PRK13261.1-1"/>
    <property type="match status" value="1"/>
</dbReference>
<dbReference type="SUPFAM" id="SSF69737">
    <property type="entry name" value="Urease metallochaperone UreE, C-terminal domain"/>
    <property type="match status" value="1"/>
</dbReference>
<name>A0A2T1DVX6_9CYAN</name>
<accession>A0A2T1DVX6</accession>